<dbReference type="InterPro" id="IPR019420">
    <property type="entry name" value="7TM_GPCR_serpentine_rcpt_Srbc"/>
</dbReference>
<dbReference type="EMBL" id="KN716212">
    <property type="protein sequence ID" value="KJH50204.1"/>
    <property type="molecule type" value="Genomic_DNA"/>
</dbReference>
<feature type="transmembrane region" description="Helical" evidence="1">
    <location>
        <begin position="172"/>
        <end position="193"/>
    </location>
</feature>
<protein>
    <submittedName>
        <fullName evidence="2">Uncharacterized protein</fullName>
    </submittedName>
</protein>
<evidence type="ECO:0000313" key="3">
    <source>
        <dbReference type="Proteomes" id="UP000053766"/>
    </source>
</evidence>
<dbReference type="PANTHER" id="PTHR46955:SF3">
    <property type="entry name" value="G_PROTEIN_RECEP_F1_2 DOMAIN-CONTAINING PROTEIN"/>
    <property type="match status" value="1"/>
</dbReference>
<feature type="transmembrane region" description="Helical" evidence="1">
    <location>
        <begin position="138"/>
        <end position="160"/>
    </location>
</feature>
<keyword evidence="1" id="KW-1133">Transmembrane helix</keyword>
<feature type="transmembrane region" description="Helical" evidence="1">
    <location>
        <begin position="13"/>
        <end position="31"/>
    </location>
</feature>
<keyword evidence="1" id="KW-0472">Membrane</keyword>
<dbReference type="SUPFAM" id="SSF81321">
    <property type="entry name" value="Family A G protein-coupled receptor-like"/>
    <property type="match status" value="1"/>
</dbReference>
<dbReference type="AlphaFoldDB" id="A0A0D8Y2G7"/>
<proteinExistence type="predicted"/>
<keyword evidence="1" id="KW-0812">Transmembrane</keyword>
<reference evidence="3" key="2">
    <citation type="journal article" date="2016" name="Sci. Rep.">
        <title>Dictyocaulus viviparus genome, variome and transcriptome elucidate lungworm biology and support future intervention.</title>
        <authorList>
            <person name="McNulty S.N."/>
            <person name="Strube C."/>
            <person name="Rosa B.A."/>
            <person name="Martin J.C."/>
            <person name="Tyagi R."/>
            <person name="Choi Y.J."/>
            <person name="Wang Q."/>
            <person name="Hallsworth Pepin K."/>
            <person name="Zhang X."/>
            <person name="Ozersky P."/>
            <person name="Wilson R.K."/>
            <person name="Sternberg P.W."/>
            <person name="Gasser R.B."/>
            <person name="Mitreva M."/>
        </authorList>
    </citation>
    <scope>NUCLEOTIDE SEQUENCE [LARGE SCALE GENOMIC DNA]</scope>
    <source>
        <strain evidence="3">HannoverDv2000</strain>
    </source>
</reference>
<dbReference type="Proteomes" id="UP000053766">
    <property type="component" value="Unassembled WGS sequence"/>
</dbReference>
<evidence type="ECO:0000313" key="2">
    <source>
        <dbReference type="EMBL" id="KJH50204.1"/>
    </source>
</evidence>
<organism evidence="2 3">
    <name type="scientific">Dictyocaulus viviparus</name>
    <name type="common">Bovine lungworm</name>
    <dbReference type="NCBI Taxonomy" id="29172"/>
    <lineage>
        <taxon>Eukaryota</taxon>
        <taxon>Metazoa</taxon>
        <taxon>Ecdysozoa</taxon>
        <taxon>Nematoda</taxon>
        <taxon>Chromadorea</taxon>
        <taxon>Rhabditida</taxon>
        <taxon>Rhabditina</taxon>
        <taxon>Rhabditomorpha</taxon>
        <taxon>Strongyloidea</taxon>
        <taxon>Metastrongylidae</taxon>
        <taxon>Dictyocaulus</taxon>
    </lineage>
</organism>
<feature type="transmembrane region" description="Helical" evidence="1">
    <location>
        <begin position="43"/>
        <end position="65"/>
    </location>
</feature>
<accession>A0A0D8Y2G7</accession>
<keyword evidence="3" id="KW-1185">Reference proteome</keyword>
<dbReference type="OrthoDB" id="5794962at2759"/>
<dbReference type="InterPro" id="IPR052322">
    <property type="entry name" value="Mito_rRNA_Mtase_NSUN4"/>
</dbReference>
<dbReference type="Pfam" id="PF10316">
    <property type="entry name" value="7TM_GPCR_Srbc"/>
    <property type="match status" value="1"/>
</dbReference>
<dbReference type="Gene3D" id="1.20.1070.10">
    <property type="entry name" value="Rhodopsin 7-helix transmembrane proteins"/>
    <property type="match status" value="1"/>
</dbReference>
<gene>
    <name evidence="2" type="ORF">DICVIV_03643</name>
</gene>
<name>A0A0D8Y2G7_DICVI</name>
<feature type="transmembrane region" description="Helical" evidence="1">
    <location>
        <begin position="85"/>
        <end position="109"/>
    </location>
</feature>
<dbReference type="PANTHER" id="PTHR46955">
    <property type="entry name" value="PROTEIN CBG01349-RELATED"/>
    <property type="match status" value="1"/>
</dbReference>
<evidence type="ECO:0000256" key="1">
    <source>
        <dbReference type="SAM" id="Phobius"/>
    </source>
</evidence>
<reference evidence="2 3" key="1">
    <citation type="submission" date="2013-11" db="EMBL/GenBank/DDBJ databases">
        <title>Draft genome of the bovine lungworm Dictyocaulus viviparus.</title>
        <authorList>
            <person name="Mitreva M."/>
        </authorList>
    </citation>
    <scope>NUCLEOTIDE SEQUENCE [LARGE SCALE GENOMIC DNA]</scope>
    <source>
        <strain evidence="2 3">HannoverDv2000</strain>
    </source>
</reference>
<sequence>MISSAPFIVQLKIYLTLTISIAVERVLALYLPVTFRRLSSSSYAFVCLLFGLSLGSIDLLLEFTLSKFARVPNCPTVGCLLSPSFLTYWGISNMVMGVIVICLTTSILLKLRIIQQQSQTKRIVMNSEGNKFKQANRICGGILIVSLMFVTLPSIIVGIIEMMVASTFGVLGPFYIAGLLCAGTCNSVLYVVLNKDIRVLARKALCGKQLIPAASVSTI</sequence>